<proteinExistence type="predicted"/>
<accession>A0A5J9U6T7</accession>
<organism evidence="2 3">
    <name type="scientific">Eragrostis curvula</name>
    <name type="common">weeping love grass</name>
    <dbReference type="NCBI Taxonomy" id="38414"/>
    <lineage>
        <taxon>Eukaryota</taxon>
        <taxon>Viridiplantae</taxon>
        <taxon>Streptophyta</taxon>
        <taxon>Embryophyta</taxon>
        <taxon>Tracheophyta</taxon>
        <taxon>Spermatophyta</taxon>
        <taxon>Magnoliopsida</taxon>
        <taxon>Liliopsida</taxon>
        <taxon>Poales</taxon>
        <taxon>Poaceae</taxon>
        <taxon>PACMAD clade</taxon>
        <taxon>Chloridoideae</taxon>
        <taxon>Eragrostideae</taxon>
        <taxon>Eragrostidinae</taxon>
        <taxon>Eragrostis</taxon>
    </lineage>
</organism>
<feature type="compositionally biased region" description="Basic and acidic residues" evidence="1">
    <location>
        <begin position="25"/>
        <end position="38"/>
    </location>
</feature>
<reference evidence="2 3" key="1">
    <citation type="journal article" date="2019" name="Sci. Rep.">
        <title>A high-quality genome of Eragrostis curvula grass provides insights into Poaceae evolution and supports new strategies to enhance forage quality.</title>
        <authorList>
            <person name="Carballo J."/>
            <person name="Santos B.A.C.M."/>
            <person name="Zappacosta D."/>
            <person name="Garbus I."/>
            <person name="Selva J.P."/>
            <person name="Gallo C.A."/>
            <person name="Diaz A."/>
            <person name="Albertini E."/>
            <person name="Caccamo M."/>
            <person name="Echenique V."/>
        </authorList>
    </citation>
    <scope>NUCLEOTIDE SEQUENCE [LARGE SCALE GENOMIC DNA]</scope>
    <source>
        <strain evidence="3">cv. Victoria</strain>
        <tissue evidence="2">Leaf</tissue>
    </source>
</reference>
<sequence length="89" mass="9471">ERGGEHAAGAATARARLGVATAAGERAEDARHGRDGRARGILSQRASSVRFPAPSSVLDFWWLLSPIRSSGDDELQGSRGMELQVEEAQ</sequence>
<dbReference type="Proteomes" id="UP000324897">
    <property type="component" value="Chromosome 7"/>
</dbReference>
<feature type="region of interest" description="Disordered" evidence="1">
    <location>
        <begin position="19"/>
        <end position="38"/>
    </location>
</feature>
<name>A0A5J9U6T7_9POAL</name>
<dbReference type="EMBL" id="RWGY01000029">
    <property type="protein sequence ID" value="TVU19313.1"/>
    <property type="molecule type" value="Genomic_DNA"/>
</dbReference>
<protein>
    <submittedName>
        <fullName evidence="2">Uncharacterized protein</fullName>
    </submittedName>
</protein>
<evidence type="ECO:0000313" key="3">
    <source>
        <dbReference type="Proteomes" id="UP000324897"/>
    </source>
</evidence>
<feature type="non-terminal residue" evidence="2">
    <location>
        <position position="1"/>
    </location>
</feature>
<dbReference type="AlphaFoldDB" id="A0A5J9U6T7"/>
<dbReference type="Gramene" id="TVU19313">
    <property type="protein sequence ID" value="TVU19313"/>
    <property type="gene ID" value="EJB05_35456"/>
</dbReference>
<keyword evidence="3" id="KW-1185">Reference proteome</keyword>
<comment type="caution">
    <text evidence="2">The sequence shown here is derived from an EMBL/GenBank/DDBJ whole genome shotgun (WGS) entry which is preliminary data.</text>
</comment>
<gene>
    <name evidence="2" type="ORF">EJB05_35456</name>
</gene>
<evidence type="ECO:0000313" key="2">
    <source>
        <dbReference type="EMBL" id="TVU19313.1"/>
    </source>
</evidence>
<evidence type="ECO:0000256" key="1">
    <source>
        <dbReference type="SAM" id="MobiDB-lite"/>
    </source>
</evidence>